<protein>
    <submittedName>
        <fullName evidence="4">Aldo/keto reductase</fullName>
    </submittedName>
</protein>
<feature type="domain" description="NADP-dependent oxidoreductase" evidence="3">
    <location>
        <begin position="61"/>
        <end position="353"/>
    </location>
</feature>
<dbReference type="Gene3D" id="3.20.20.100">
    <property type="entry name" value="NADP-dependent oxidoreductase domain"/>
    <property type="match status" value="1"/>
</dbReference>
<feature type="compositionally biased region" description="Basic and acidic residues" evidence="2">
    <location>
        <begin position="360"/>
        <end position="372"/>
    </location>
</feature>
<name>A0ABQ1BNQ9_9MYCO</name>
<evidence type="ECO:0000256" key="1">
    <source>
        <dbReference type="ARBA" id="ARBA00023002"/>
    </source>
</evidence>
<evidence type="ECO:0000313" key="5">
    <source>
        <dbReference type="Proteomes" id="UP000465306"/>
    </source>
</evidence>
<gene>
    <name evidence="4" type="ORF">MKUB_28230</name>
</gene>
<keyword evidence="5" id="KW-1185">Reference proteome</keyword>
<dbReference type="PANTHER" id="PTHR43625:SF40">
    <property type="entry name" value="ALDO-KETO REDUCTASE YAKC [NADP(+)]"/>
    <property type="match status" value="1"/>
</dbReference>
<dbReference type="InterPro" id="IPR036812">
    <property type="entry name" value="NAD(P)_OxRdtase_dom_sf"/>
</dbReference>
<feature type="region of interest" description="Disordered" evidence="2">
    <location>
        <begin position="350"/>
        <end position="372"/>
    </location>
</feature>
<dbReference type="PANTHER" id="PTHR43625">
    <property type="entry name" value="AFLATOXIN B1 ALDEHYDE REDUCTASE"/>
    <property type="match status" value="1"/>
</dbReference>
<dbReference type="CDD" id="cd19076">
    <property type="entry name" value="AKR_AKR13A_13D"/>
    <property type="match status" value="1"/>
</dbReference>
<dbReference type="PRINTS" id="PR00069">
    <property type="entry name" value="ALDKETRDTASE"/>
</dbReference>
<feature type="compositionally biased region" description="Basic and acidic residues" evidence="2">
    <location>
        <begin position="22"/>
        <end position="36"/>
    </location>
</feature>
<dbReference type="InterPro" id="IPR050791">
    <property type="entry name" value="Aldo-Keto_reductase"/>
</dbReference>
<dbReference type="InterPro" id="IPR020471">
    <property type="entry name" value="AKR"/>
</dbReference>
<evidence type="ECO:0000259" key="3">
    <source>
        <dbReference type="Pfam" id="PF00248"/>
    </source>
</evidence>
<dbReference type="InterPro" id="IPR023210">
    <property type="entry name" value="NADP_OxRdtase_dom"/>
</dbReference>
<sequence>MPEHDEDHTGDAIKVHRQIARGRSDSDALHNREGTRRRGSVAPYHNGGMRQAQLGDLTVGRIGLGAMGMSAAYAGAGSDDAESIRTIHRAIDLGVTLIDTAEVYGPFINEELLARALQGRRDQVILATKFGLISHTGRTGLDSSPANIRLAVEGSLQRLATDHIDLYYQHRLDRATPIEETVGALAELVADGKIRHIGLSEVGVQTIRRAHAVHPITAVQSEYSLWTRDPEDGVLPLLRELGVGFVAYSPLGRGFLTGAIRSTAELPDSDFRKANPRFSDENFEHNLRSADQVREISTEVGATPAQVALAWLLAKGSDIVPIPGTKRVTRLEENVGADAVQLTDDQLARLDGLTPPAGGHHTEEQMKSIDRD</sequence>
<keyword evidence="1" id="KW-0560">Oxidoreductase</keyword>
<dbReference type="Proteomes" id="UP000465306">
    <property type="component" value="Unassembled WGS sequence"/>
</dbReference>
<evidence type="ECO:0000256" key="2">
    <source>
        <dbReference type="SAM" id="MobiDB-lite"/>
    </source>
</evidence>
<dbReference type="EMBL" id="BLKU01000003">
    <property type="protein sequence ID" value="GFG65333.1"/>
    <property type="molecule type" value="Genomic_DNA"/>
</dbReference>
<organism evidence="4 5">
    <name type="scientific">Mycobacterium kubicae</name>
    <dbReference type="NCBI Taxonomy" id="120959"/>
    <lineage>
        <taxon>Bacteria</taxon>
        <taxon>Bacillati</taxon>
        <taxon>Actinomycetota</taxon>
        <taxon>Actinomycetes</taxon>
        <taxon>Mycobacteriales</taxon>
        <taxon>Mycobacteriaceae</taxon>
        <taxon>Mycobacterium</taxon>
        <taxon>Mycobacterium simiae complex</taxon>
    </lineage>
</organism>
<reference evidence="4 5" key="1">
    <citation type="journal article" date="2019" name="Emerg. Microbes Infect.">
        <title>Comprehensive subspecies identification of 175 nontuberculous mycobacteria species based on 7547 genomic profiles.</title>
        <authorList>
            <person name="Matsumoto Y."/>
            <person name="Kinjo T."/>
            <person name="Motooka D."/>
            <person name="Nabeya D."/>
            <person name="Jung N."/>
            <person name="Uechi K."/>
            <person name="Horii T."/>
            <person name="Iida T."/>
            <person name="Fujita J."/>
            <person name="Nakamura S."/>
        </authorList>
    </citation>
    <scope>NUCLEOTIDE SEQUENCE [LARGE SCALE GENOMIC DNA]</scope>
    <source>
        <strain evidence="4 5">JCM 13573</strain>
    </source>
</reference>
<feature type="region of interest" description="Disordered" evidence="2">
    <location>
        <begin position="20"/>
        <end position="47"/>
    </location>
</feature>
<comment type="caution">
    <text evidence="4">The sequence shown here is derived from an EMBL/GenBank/DDBJ whole genome shotgun (WGS) entry which is preliminary data.</text>
</comment>
<proteinExistence type="predicted"/>
<accession>A0ABQ1BNQ9</accession>
<evidence type="ECO:0000313" key="4">
    <source>
        <dbReference type="EMBL" id="GFG65333.1"/>
    </source>
</evidence>
<dbReference type="Pfam" id="PF00248">
    <property type="entry name" value="Aldo_ket_red"/>
    <property type="match status" value="1"/>
</dbReference>
<dbReference type="SUPFAM" id="SSF51430">
    <property type="entry name" value="NAD(P)-linked oxidoreductase"/>
    <property type="match status" value="1"/>
</dbReference>